<proteinExistence type="predicted"/>
<gene>
    <name evidence="1" type="ORF">MAR_004958</name>
</gene>
<organism evidence="1 2">
    <name type="scientific">Mya arenaria</name>
    <name type="common">Soft-shell clam</name>
    <dbReference type="NCBI Taxonomy" id="6604"/>
    <lineage>
        <taxon>Eukaryota</taxon>
        <taxon>Metazoa</taxon>
        <taxon>Spiralia</taxon>
        <taxon>Lophotrochozoa</taxon>
        <taxon>Mollusca</taxon>
        <taxon>Bivalvia</taxon>
        <taxon>Autobranchia</taxon>
        <taxon>Heteroconchia</taxon>
        <taxon>Euheterodonta</taxon>
        <taxon>Imparidentia</taxon>
        <taxon>Neoheterodontei</taxon>
        <taxon>Myida</taxon>
        <taxon>Myoidea</taxon>
        <taxon>Myidae</taxon>
        <taxon>Mya</taxon>
    </lineage>
</organism>
<dbReference type="Proteomes" id="UP001164746">
    <property type="component" value="Chromosome 9"/>
</dbReference>
<dbReference type="EMBL" id="CP111020">
    <property type="protein sequence ID" value="WAR14853.1"/>
    <property type="molecule type" value="Genomic_DNA"/>
</dbReference>
<keyword evidence="2" id="KW-1185">Reference proteome</keyword>
<sequence length="80" mass="9106">TFNSSSGHFTHIAGVGDVRSTDFDDEAVEQDKKNREILKAPKARDVVRCAECRKPRVVYSPSKTDIEQDALLRRMKEENL</sequence>
<feature type="non-terminal residue" evidence="1">
    <location>
        <position position="80"/>
    </location>
</feature>
<name>A0ABY7EY40_MYAAR</name>
<protein>
    <submittedName>
        <fullName evidence="1">Uncharacterized protein</fullName>
    </submittedName>
</protein>
<accession>A0ABY7EY40</accession>
<reference evidence="1" key="1">
    <citation type="submission" date="2022-11" db="EMBL/GenBank/DDBJ databases">
        <title>Centuries of genome instability and evolution in soft-shell clam transmissible cancer (bioRxiv).</title>
        <authorList>
            <person name="Hart S.F.M."/>
            <person name="Yonemitsu M.A."/>
            <person name="Giersch R.M."/>
            <person name="Beal B.F."/>
            <person name="Arriagada G."/>
            <person name="Davis B.W."/>
            <person name="Ostrander E.A."/>
            <person name="Goff S.P."/>
            <person name="Metzger M.J."/>
        </authorList>
    </citation>
    <scope>NUCLEOTIDE SEQUENCE</scope>
    <source>
        <strain evidence="1">MELC-2E11</strain>
        <tissue evidence="1">Siphon/mantle</tissue>
    </source>
</reference>
<evidence type="ECO:0000313" key="1">
    <source>
        <dbReference type="EMBL" id="WAR14853.1"/>
    </source>
</evidence>
<evidence type="ECO:0000313" key="2">
    <source>
        <dbReference type="Proteomes" id="UP001164746"/>
    </source>
</evidence>